<evidence type="ECO:0008006" key="3">
    <source>
        <dbReference type="Google" id="ProtNLM"/>
    </source>
</evidence>
<comment type="caution">
    <text evidence="1">The sequence shown here is derived from an EMBL/GenBank/DDBJ whole genome shotgun (WGS) entry which is preliminary data.</text>
</comment>
<name>A0A7X3LSB0_9HYPH</name>
<dbReference type="Proteomes" id="UP000433101">
    <property type="component" value="Unassembled WGS sequence"/>
</dbReference>
<dbReference type="Gene3D" id="1.25.40.10">
    <property type="entry name" value="Tetratricopeptide repeat domain"/>
    <property type="match status" value="1"/>
</dbReference>
<proteinExistence type="predicted"/>
<gene>
    <name evidence="1" type="ORF">GR183_04695</name>
</gene>
<dbReference type="RefSeq" id="WP_160774443.1">
    <property type="nucleotide sequence ID" value="NZ_WUMV01000002.1"/>
</dbReference>
<organism evidence="1 2">
    <name type="scientific">Stappia sediminis</name>
    <dbReference type="NCBI Taxonomy" id="2692190"/>
    <lineage>
        <taxon>Bacteria</taxon>
        <taxon>Pseudomonadati</taxon>
        <taxon>Pseudomonadota</taxon>
        <taxon>Alphaproteobacteria</taxon>
        <taxon>Hyphomicrobiales</taxon>
        <taxon>Stappiaceae</taxon>
        <taxon>Stappia</taxon>
    </lineage>
</organism>
<evidence type="ECO:0000313" key="2">
    <source>
        <dbReference type="Proteomes" id="UP000433101"/>
    </source>
</evidence>
<dbReference type="InterPro" id="IPR011990">
    <property type="entry name" value="TPR-like_helical_dom_sf"/>
</dbReference>
<accession>A0A7X3LSB0</accession>
<dbReference type="AlphaFoldDB" id="A0A7X3LSB0"/>
<evidence type="ECO:0000313" key="1">
    <source>
        <dbReference type="EMBL" id="MXN64192.1"/>
    </source>
</evidence>
<sequence length="89" mass="9771">MARFEIASADLAVMGEKPASADILLQLGLDSACGTNGAEDLVAAHKWFNLAAMKGSREAAMRRQEIAFELSREQIAEAQRQAREWLSLH</sequence>
<reference evidence="1 2" key="1">
    <citation type="submission" date="2019-12" db="EMBL/GenBank/DDBJ databases">
        <authorList>
            <person name="Li M."/>
        </authorList>
    </citation>
    <scope>NUCLEOTIDE SEQUENCE [LARGE SCALE GENOMIC DNA]</scope>
    <source>
        <strain evidence="1 2">GBMRC 2046</strain>
    </source>
</reference>
<keyword evidence="2" id="KW-1185">Reference proteome</keyword>
<dbReference type="EMBL" id="WUMV01000002">
    <property type="protein sequence ID" value="MXN64192.1"/>
    <property type="molecule type" value="Genomic_DNA"/>
</dbReference>
<protein>
    <recommendedName>
        <fullName evidence="3">Sel1 repeat family protein</fullName>
    </recommendedName>
</protein>